<dbReference type="SUPFAM" id="SSF47364">
    <property type="entry name" value="Domain of the SRP/SRP receptor G-proteins"/>
    <property type="match status" value="1"/>
</dbReference>
<evidence type="ECO:0000256" key="9">
    <source>
        <dbReference type="HAMAP-Rule" id="MF_00920"/>
    </source>
</evidence>
<keyword evidence="11" id="KW-0132">Cell division</keyword>
<dbReference type="GO" id="GO:0005737">
    <property type="term" value="C:cytoplasm"/>
    <property type="evidence" value="ECO:0007669"/>
    <property type="project" value="UniProtKB-SubCell"/>
</dbReference>
<dbReference type="InterPro" id="IPR036225">
    <property type="entry name" value="SRP/SRP_N"/>
</dbReference>
<keyword evidence="5 9" id="KW-0342">GTP-binding</keyword>
<dbReference type="InterPro" id="IPR042101">
    <property type="entry name" value="SRP54_N_sf"/>
</dbReference>
<dbReference type="Pfam" id="PF02881">
    <property type="entry name" value="SRP54_N"/>
    <property type="match status" value="1"/>
</dbReference>
<accession>A0A4J1T0K9</accession>
<comment type="subunit">
    <text evidence="9">Part of the signal recognition particle protein translocation system, which is composed of SRP and FtsY.</text>
</comment>
<dbReference type="Gene3D" id="1.20.120.140">
    <property type="entry name" value="Signal recognition particle SRP54, nucleotide-binding domain"/>
    <property type="match status" value="1"/>
</dbReference>
<evidence type="ECO:0000256" key="6">
    <source>
        <dbReference type="ARBA" id="ARBA00023136"/>
    </source>
</evidence>
<keyword evidence="11" id="KW-0131">Cell cycle</keyword>
<evidence type="ECO:0000256" key="5">
    <source>
        <dbReference type="ARBA" id="ARBA00023134"/>
    </source>
</evidence>
<keyword evidence="4 9" id="KW-0378">Hydrolase</keyword>
<name>A0A4J1T0K9_STREE</name>
<dbReference type="InterPro" id="IPR004390">
    <property type="entry name" value="SR_rcpt_FtsY"/>
</dbReference>
<dbReference type="AlphaFoldDB" id="A0A4J1T0K9"/>
<gene>
    <name evidence="9 11" type="primary">ftsY</name>
    <name evidence="11" type="ORF">SAMEA2554237_01078</name>
</gene>
<evidence type="ECO:0000256" key="7">
    <source>
        <dbReference type="ARBA" id="ARBA00023170"/>
    </source>
</evidence>
<keyword evidence="1 9" id="KW-1003">Cell membrane</keyword>
<dbReference type="HAMAP" id="MF_00920">
    <property type="entry name" value="FtsY"/>
    <property type="match status" value="1"/>
</dbReference>
<dbReference type="PANTHER" id="PTHR43134">
    <property type="entry name" value="SIGNAL RECOGNITION PARTICLE RECEPTOR SUBUNIT ALPHA"/>
    <property type="match status" value="1"/>
</dbReference>
<feature type="binding site" evidence="9">
    <location>
        <begin position="228"/>
        <end position="235"/>
    </location>
    <ligand>
        <name>GTP</name>
        <dbReference type="ChEBI" id="CHEBI:37565"/>
    </ligand>
</feature>
<dbReference type="Pfam" id="PF00448">
    <property type="entry name" value="SRP54"/>
    <property type="match status" value="1"/>
</dbReference>
<dbReference type="PANTHER" id="PTHR43134:SF1">
    <property type="entry name" value="SIGNAL RECOGNITION PARTICLE RECEPTOR SUBUNIT ALPHA"/>
    <property type="match status" value="1"/>
</dbReference>
<organism evidence="11">
    <name type="scientific">Streptococcus pneumoniae</name>
    <dbReference type="NCBI Taxonomy" id="1313"/>
    <lineage>
        <taxon>Bacteria</taxon>
        <taxon>Bacillati</taxon>
        <taxon>Bacillota</taxon>
        <taxon>Bacilli</taxon>
        <taxon>Lactobacillales</taxon>
        <taxon>Streptococcaceae</taxon>
        <taxon>Streptococcus</taxon>
    </lineage>
</organism>
<dbReference type="GO" id="GO:0005525">
    <property type="term" value="F:GTP binding"/>
    <property type="evidence" value="ECO:0007669"/>
    <property type="project" value="UniProtKB-UniRule"/>
</dbReference>
<evidence type="ECO:0000256" key="1">
    <source>
        <dbReference type="ARBA" id="ARBA00022475"/>
    </source>
</evidence>
<dbReference type="CDD" id="cd17874">
    <property type="entry name" value="FtsY"/>
    <property type="match status" value="1"/>
</dbReference>
<dbReference type="FunFam" id="1.20.120.140:FF:000002">
    <property type="entry name" value="Signal recognition particle receptor FtsY"/>
    <property type="match status" value="1"/>
</dbReference>
<protein>
    <recommendedName>
        <fullName evidence="9">Signal recognition particle receptor FtsY</fullName>
        <shortName evidence="9">SRP receptor</shortName>
        <ecNumber evidence="9">3.6.5.4</ecNumber>
    </recommendedName>
</protein>
<evidence type="ECO:0000256" key="3">
    <source>
        <dbReference type="ARBA" id="ARBA00022741"/>
    </source>
</evidence>
<dbReference type="GO" id="GO:0005047">
    <property type="term" value="F:signal recognition particle binding"/>
    <property type="evidence" value="ECO:0007669"/>
    <property type="project" value="TreeGrafter"/>
</dbReference>
<dbReference type="PROSITE" id="PS00300">
    <property type="entry name" value="SRP54"/>
    <property type="match status" value="1"/>
</dbReference>
<dbReference type="GO" id="GO:0006614">
    <property type="term" value="P:SRP-dependent cotranslational protein targeting to membrane"/>
    <property type="evidence" value="ECO:0007669"/>
    <property type="project" value="InterPro"/>
</dbReference>
<dbReference type="GO" id="GO:0051301">
    <property type="term" value="P:cell division"/>
    <property type="evidence" value="ECO:0007669"/>
    <property type="project" value="UniProtKB-KW"/>
</dbReference>
<dbReference type="InterPro" id="IPR027417">
    <property type="entry name" value="P-loop_NTPase"/>
</dbReference>
<proteinExistence type="inferred from homology"/>
<dbReference type="Gene3D" id="3.40.50.300">
    <property type="entry name" value="P-loop containing nucleotide triphosphate hydrolases"/>
    <property type="match status" value="1"/>
</dbReference>
<dbReference type="GO" id="GO:0005886">
    <property type="term" value="C:plasma membrane"/>
    <property type="evidence" value="ECO:0007669"/>
    <property type="project" value="UniProtKB-SubCell"/>
</dbReference>
<dbReference type="NCBIfam" id="TIGR00064">
    <property type="entry name" value="ftsY"/>
    <property type="match status" value="1"/>
</dbReference>
<evidence type="ECO:0000256" key="2">
    <source>
        <dbReference type="ARBA" id="ARBA00022490"/>
    </source>
</evidence>
<feature type="binding site" evidence="9">
    <location>
        <begin position="374"/>
        <end position="377"/>
    </location>
    <ligand>
        <name>GTP</name>
        <dbReference type="ChEBI" id="CHEBI:37565"/>
    </ligand>
</feature>
<reference evidence="11" key="1">
    <citation type="submission" date="2019-04" db="EMBL/GenBank/DDBJ databases">
        <authorList>
            <consortium name="Pathogen Informatics"/>
        </authorList>
    </citation>
    <scope>NUCLEOTIDE SEQUENCE</scope>
    <source>
        <strain evidence="11">GPSC17</strain>
    </source>
</reference>
<keyword evidence="7 9" id="KW-0675">Receptor</keyword>
<dbReference type="GO" id="GO:0003924">
    <property type="term" value="F:GTPase activity"/>
    <property type="evidence" value="ECO:0007669"/>
    <property type="project" value="UniProtKB-UniRule"/>
</dbReference>
<evidence type="ECO:0000256" key="8">
    <source>
        <dbReference type="ARBA" id="ARBA00048027"/>
    </source>
</evidence>
<dbReference type="SMART" id="SM00963">
    <property type="entry name" value="SRP54_N"/>
    <property type="match status" value="1"/>
</dbReference>
<evidence type="ECO:0000259" key="10">
    <source>
        <dbReference type="PROSITE" id="PS00300"/>
    </source>
</evidence>
<keyword evidence="3 9" id="KW-0547">Nucleotide-binding</keyword>
<keyword evidence="2 9" id="KW-0963">Cytoplasm</keyword>
<dbReference type="EC" id="3.6.5.4" evidence="9"/>
<dbReference type="SMART" id="SM00382">
    <property type="entry name" value="AAA"/>
    <property type="match status" value="1"/>
</dbReference>
<comment type="similarity">
    <text evidence="9">Belongs to the GTP-binding SRP family. FtsY subfamily.</text>
</comment>
<dbReference type="EMBL" id="CAATFX010000008">
    <property type="protein sequence ID" value="VNP24865.1"/>
    <property type="molecule type" value="Genomic_DNA"/>
</dbReference>
<comment type="catalytic activity">
    <reaction evidence="8 9">
        <text>GTP + H2O = GDP + phosphate + H(+)</text>
        <dbReference type="Rhea" id="RHEA:19669"/>
        <dbReference type="ChEBI" id="CHEBI:15377"/>
        <dbReference type="ChEBI" id="CHEBI:15378"/>
        <dbReference type="ChEBI" id="CHEBI:37565"/>
        <dbReference type="ChEBI" id="CHEBI:43474"/>
        <dbReference type="ChEBI" id="CHEBI:58189"/>
        <dbReference type="EC" id="3.6.5.4"/>
    </reaction>
</comment>
<evidence type="ECO:0000313" key="11">
    <source>
        <dbReference type="EMBL" id="VNP24865.1"/>
    </source>
</evidence>
<dbReference type="InterPro" id="IPR003593">
    <property type="entry name" value="AAA+_ATPase"/>
</dbReference>
<keyword evidence="6 9" id="KW-0472">Membrane</keyword>
<dbReference type="FunFam" id="3.40.50.300:FF:000053">
    <property type="entry name" value="Signal recognition particle receptor FtsY"/>
    <property type="match status" value="1"/>
</dbReference>
<comment type="function">
    <text evidence="9">Involved in targeting and insertion of nascent membrane proteins into the cytoplasmic membrane. Acts as a receptor for the complex formed by the signal recognition particle (SRP) and the ribosome-nascent chain (RNC).</text>
</comment>
<dbReference type="InterPro" id="IPR000897">
    <property type="entry name" value="SRP54_GTPase_dom"/>
</dbReference>
<sequence length="425" mass="47439">MGLFDRLFGKKEEPKIEEVVKEALENLDLSEDVDPTFTEVEEVSQEEAEVEIVEQAVFQEEEIQDTVEESLDLEPVVEVSQKEVEEFPHSEEGNTEFLETIEENNSEVLEPERPQAEETVQEKYDRSLKKTRTGFGARLNAFFANFRSVDEEFFEELEELLIMSDVGVQVASNLTEELRYEAKLENAKKPDALRRVIIEKLVELYEKDGSYDESIHFQDNLTVMLFVGVNGVGKTTSIGKLAHRYKQAGKKVMLVAADTFRAGAVAQLAEWGRRVDVPVVTGPEKADPASVVFDGMERAVAEGIDILMIDTAGRLQNKDNLMAELETIGRIIKRVVPEAPHETFLALDASTGQNALVQAKEFSKITPLTGIVLTKIDGTARGGVVLAIREELNIPVKLIGFGEKIDDIGEFNSENFMKGLLEGLI</sequence>
<dbReference type="SUPFAM" id="SSF52540">
    <property type="entry name" value="P-loop containing nucleoside triphosphate hydrolases"/>
    <property type="match status" value="1"/>
</dbReference>
<feature type="binding site" evidence="9">
    <location>
        <begin position="310"/>
        <end position="314"/>
    </location>
    <ligand>
        <name>GTP</name>
        <dbReference type="ChEBI" id="CHEBI:37565"/>
    </ligand>
</feature>
<dbReference type="SMART" id="SM00962">
    <property type="entry name" value="SRP54"/>
    <property type="match status" value="1"/>
</dbReference>
<evidence type="ECO:0000256" key="4">
    <source>
        <dbReference type="ARBA" id="ARBA00022801"/>
    </source>
</evidence>
<comment type="subcellular location">
    <subcellularLocation>
        <location evidence="9">Cell membrane</location>
        <topology evidence="9">Peripheral membrane protein</topology>
        <orientation evidence="9">Cytoplasmic side</orientation>
    </subcellularLocation>
    <subcellularLocation>
        <location evidence="9">Cytoplasm</location>
    </subcellularLocation>
</comment>
<dbReference type="InterPro" id="IPR013822">
    <property type="entry name" value="Signal_recog_particl_SRP54_hlx"/>
</dbReference>
<feature type="domain" description="SRP54-type proteins GTP-binding" evidence="10">
    <location>
        <begin position="395"/>
        <end position="408"/>
    </location>
</feature>